<evidence type="ECO:0000313" key="2">
    <source>
        <dbReference type="Proteomes" id="UP000499080"/>
    </source>
</evidence>
<proteinExistence type="predicted"/>
<comment type="caution">
    <text evidence="1">The sequence shown here is derived from an EMBL/GenBank/DDBJ whole genome shotgun (WGS) entry which is preliminary data.</text>
</comment>
<dbReference type="Proteomes" id="UP000499080">
    <property type="component" value="Unassembled WGS sequence"/>
</dbReference>
<gene>
    <name evidence="1" type="ORF">AVEN_178503_1</name>
</gene>
<dbReference type="EMBL" id="BGPR01000181">
    <property type="protein sequence ID" value="GBM02573.1"/>
    <property type="molecule type" value="Genomic_DNA"/>
</dbReference>
<sequence>MGTVGHLTYRNTTYSNGSHDTTSETFLRVFTDHGHYTASGMLERVKISAEFVDGVIYVKRCADCGGGWLKFSFLLATEGGKIIQIGRIIASS</sequence>
<evidence type="ECO:0000313" key="1">
    <source>
        <dbReference type="EMBL" id="GBM02573.1"/>
    </source>
</evidence>
<accession>A0A4Y2CE08</accession>
<name>A0A4Y2CE08_ARAVE</name>
<organism evidence="1 2">
    <name type="scientific">Araneus ventricosus</name>
    <name type="common">Orbweaver spider</name>
    <name type="synonym">Epeira ventricosa</name>
    <dbReference type="NCBI Taxonomy" id="182803"/>
    <lineage>
        <taxon>Eukaryota</taxon>
        <taxon>Metazoa</taxon>
        <taxon>Ecdysozoa</taxon>
        <taxon>Arthropoda</taxon>
        <taxon>Chelicerata</taxon>
        <taxon>Arachnida</taxon>
        <taxon>Araneae</taxon>
        <taxon>Araneomorphae</taxon>
        <taxon>Entelegynae</taxon>
        <taxon>Araneoidea</taxon>
        <taxon>Araneidae</taxon>
        <taxon>Araneus</taxon>
    </lineage>
</organism>
<reference evidence="1 2" key="1">
    <citation type="journal article" date="2019" name="Sci. Rep.">
        <title>Orb-weaving spider Araneus ventricosus genome elucidates the spidroin gene catalogue.</title>
        <authorList>
            <person name="Kono N."/>
            <person name="Nakamura H."/>
            <person name="Ohtoshi R."/>
            <person name="Moran D.A.P."/>
            <person name="Shinohara A."/>
            <person name="Yoshida Y."/>
            <person name="Fujiwara M."/>
            <person name="Mori M."/>
            <person name="Tomita M."/>
            <person name="Arakawa K."/>
        </authorList>
    </citation>
    <scope>NUCLEOTIDE SEQUENCE [LARGE SCALE GENOMIC DNA]</scope>
</reference>
<dbReference type="AlphaFoldDB" id="A0A4Y2CE08"/>
<keyword evidence="2" id="KW-1185">Reference proteome</keyword>
<protein>
    <submittedName>
        <fullName evidence="1">Uncharacterized protein</fullName>
    </submittedName>
</protein>